<dbReference type="Proteomes" id="UP000737420">
    <property type="component" value="Unassembled WGS sequence"/>
</dbReference>
<evidence type="ECO:0000256" key="1">
    <source>
        <dbReference type="SAM" id="MobiDB-lite"/>
    </source>
</evidence>
<proteinExistence type="predicted"/>
<dbReference type="AlphaFoldDB" id="A0ABD0BGL3"/>
<evidence type="ECO:0000313" key="2">
    <source>
        <dbReference type="EMBL" id="GJB94375.1"/>
    </source>
</evidence>
<protein>
    <recommendedName>
        <fullName evidence="4">Radical SAM protein</fullName>
    </recommendedName>
</protein>
<organism evidence="2 3">
    <name type="scientific">Aeromonas caviae</name>
    <name type="common">Aeromonas punctata</name>
    <dbReference type="NCBI Taxonomy" id="648"/>
    <lineage>
        <taxon>Bacteria</taxon>
        <taxon>Pseudomonadati</taxon>
        <taxon>Pseudomonadota</taxon>
        <taxon>Gammaproteobacteria</taxon>
        <taxon>Aeromonadales</taxon>
        <taxon>Aeromonadaceae</taxon>
        <taxon>Aeromonas</taxon>
    </lineage>
</organism>
<dbReference type="EMBL" id="BPOP01000105">
    <property type="protein sequence ID" value="GJB94375.1"/>
    <property type="molecule type" value="Genomic_DNA"/>
</dbReference>
<name>A0ABD0BGL3_AERCA</name>
<accession>A0ABD0BGL3</accession>
<feature type="region of interest" description="Disordered" evidence="1">
    <location>
        <begin position="1"/>
        <end position="26"/>
    </location>
</feature>
<comment type="caution">
    <text evidence="2">The sequence shown here is derived from an EMBL/GenBank/DDBJ whole genome shotgun (WGS) entry which is preliminary data.</text>
</comment>
<gene>
    <name evidence="2" type="ORF">KAM382_44360</name>
</gene>
<sequence>MAGRGANHNVEHRFSGPQIEPVDDGWSQSDWDAAFAASAPRTEVTEISARSIISYNDSPDLPFGRSINPYQGCEHGCLCHAIRH</sequence>
<reference evidence="2 3" key="1">
    <citation type="submission" date="2021-07" db="EMBL/GenBank/DDBJ databases">
        <title>Draft genome sequence of carbapenem-resistant Aeromonas spp. in Japan.</title>
        <authorList>
            <person name="Maehana S."/>
            <person name="Suzuki M."/>
            <person name="Kitasato H."/>
        </authorList>
    </citation>
    <scope>NUCLEOTIDE SEQUENCE [LARGE SCALE GENOMIC DNA]</scope>
    <source>
        <strain evidence="2 3">KAM382</strain>
    </source>
</reference>
<evidence type="ECO:0000313" key="3">
    <source>
        <dbReference type="Proteomes" id="UP000737420"/>
    </source>
</evidence>
<dbReference type="RefSeq" id="WP_410488995.1">
    <property type="nucleotide sequence ID" value="NZ_AP022214.1"/>
</dbReference>
<evidence type="ECO:0008006" key="4">
    <source>
        <dbReference type="Google" id="ProtNLM"/>
    </source>
</evidence>